<dbReference type="AlphaFoldDB" id="A8P1C2"/>
<dbReference type="InParanoid" id="A8P1C2"/>
<gene>
    <name evidence="1" type="ORF">CC1G_05546</name>
</gene>
<dbReference type="Gene3D" id="1.20.1280.50">
    <property type="match status" value="1"/>
</dbReference>
<dbReference type="RefSeq" id="XP_001838065.2">
    <property type="nucleotide sequence ID" value="XM_001838013.2"/>
</dbReference>
<protein>
    <submittedName>
        <fullName evidence="1">Uncharacterized protein</fullName>
    </submittedName>
</protein>
<evidence type="ECO:0000313" key="1">
    <source>
        <dbReference type="EMBL" id="EAU83642.2"/>
    </source>
</evidence>
<dbReference type="Proteomes" id="UP000001861">
    <property type="component" value="Unassembled WGS sequence"/>
</dbReference>
<keyword evidence="2" id="KW-1185">Reference proteome</keyword>
<dbReference type="GeneID" id="6014634"/>
<name>A8P1C2_COPC7</name>
<dbReference type="EMBL" id="AACS02000013">
    <property type="protein sequence ID" value="EAU83642.2"/>
    <property type="molecule type" value="Genomic_DNA"/>
</dbReference>
<accession>A8P1C2</accession>
<dbReference type="HOGENOM" id="CLU_085416_0_0_1"/>
<sequence>MSGDQVDDDQIPPINRLPTELLGSIFIATLPVNGKPVISTTSVPLVLADVCRQWREVAKATSQLWEETEFHLCDTKLRHWFPREQQHPHWHRFEYIPEARRIVVEKAVAFTRWMDYAGPTSLSFGLFFYHDVLDDILFRMLASAFSIDNVAKIRAYKPAPMSCRFKRYVHRITPAWFTSLTRLTFRWDDLYTCVLDGDHDVVGYYQPSRNDLIP</sequence>
<dbReference type="OrthoDB" id="2269034at2759"/>
<organism evidence="1 2">
    <name type="scientific">Coprinopsis cinerea (strain Okayama-7 / 130 / ATCC MYA-4618 / FGSC 9003)</name>
    <name type="common">Inky cap fungus</name>
    <name type="synonym">Hormographiella aspergillata</name>
    <dbReference type="NCBI Taxonomy" id="240176"/>
    <lineage>
        <taxon>Eukaryota</taxon>
        <taxon>Fungi</taxon>
        <taxon>Dikarya</taxon>
        <taxon>Basidiomycota</taxon>
        <taxon>Agaricomycotina</taxon>
        <taxon>Agaricomycetes</taxon>
        <taxon>Agaricomycetidae</taxon>
        <taxon>Agaricales</taxon>
        <taxon>Agaricineae</taxon>
        <taxon>Psathyrellaceae</taxon>
        <taxon>Coprinopsis</taxon>
    </lineage>
</organism>
<dbReference type="KEGG" id="cci:CC1G_05546"/>
<reference evidence="1 2" key="1">
    <citation type="journal article" date="2010" name="Proc. Natl. Acad. Sci. U.S.A.">
        <title>Insights into evolution of multicellular fungi from the assembled chromosomes of the mushroom Coprinopsis cinerea (Coprinus cinereus).</title>
        <authorList>
            <person name="Stajich J.E."/>
            <person name="Wilke S.K."/>
            <person name="Ahren D."/>
            <person name="Au C.H."/>
            <person name="Birren B.W."/>
            <person name="Borodovsky M."/>
            <person name="Burns C."/>
            <person name="Canback B."/>
            <person name="Casselton L.A."/>
            <person name="Cheng C.K."/>
            <person name="Deng J."/>
            <person name="Dietrich F.S."/>
            <person name="Fargo D.C."/>
            <person name="Farman M.L."/>
            <person name="Gathman A.C."/>
            <person name="Goldberg J."/>
            <person name="Guigo R."/>
            <person name="Hoegger P.J."/>
            <person name="Hooker J.B."/>
            <person name="Huggins A."/>
            <person name="James T.Y."/>
            <person name="Kamada T."/>
            <person name="Kilaru S."/>
            <person name="Kodira C."/>
            <person name="Kues U."/>
            <person name="Kupfer D."/>
            <person name="Kwan H.S."/>
            <person name="Lomsadze A."/>
            <person name="Li W."/>
            <person name="Lilly W.W."/>
            <person name="Ma L.J."/>
            <person name="Mackey A.J."/>
            <person name="Manning G."/>
            <person name="Martin F."/>
            <person name="Muraguchi H."/>
            <person name="Natvig D.O."/>
            <person name="Palmerini H."/>
            <person name="Ramesh M.A."/>
            <person name="Rehmeyer C.J."/>
            <person name="Roe B.A."/>
            <person name="Shenoy N."/>
            <person name="Stanke M."/>
            <person name="Ter-Hovhannisyan V."/>
            <person name="Tunlid A."/>
            <person name="Velagapudi R."/>
            <person name="Vision T.J."/>
            <person name="Zeng Q."/>
            <person name="Zolan M.E."/>
            <person name="Pukkila P.J."/>
        </authorList>
    </citation>
    <scope>NUCLEOTIDE SEQUENCE [LARGE SCALE GENOMIC DNA]</scope>
    <source>
        <strain evidence="2">Okayama-7 / 130 / ATCC MYA-4618 / FGSC 9003</strain>
    </source>
</reference>
<comment type="caution">
    <text evidence="1">The sequence shown here is derived from an EMBL/GenBank/DDBJ whole genome shotgun (WGS) entry which is preliminary data.</text>
</comment>
<dbReference type="VEuPathDB" id="FungiDB:CC1G_05546"/>
<evidence type="ECO:0000313" key="2">
    <source>
        <dbReference type="Proteomes" id="UP000001861"/>
    </source>
</evidence>
<proteinExistence type="predicted"/>